<reference evidence="7" key="1">
    <citation type="submission" date="2016-10" db="EMBL/GenBank/DDBJ databases">
        <authorList>
            <person name="Varghese N."/>
            <person name="Submissions S."/>
        </authorList>
    </citation>
    <scope>NUCLEOTIDE SEQUENCE [LARGE SCALE GENOMIC DNA]</scope>
    <source>
        <strain evidence="7">KCTC 32247</strain>
    </source>
</reference>
<feature type="region of interest" description="Disordered" evidence="4">
    <location>
        <begin position="377"/>
        <end position="427"/>
    </location>
</feature>
<dbReference type="OrthoDB" id="1792985at2"/>
<protein>
    <submittedName>
        <fullName evidence="6">Flagellar hook-length control protein FliK</fullName>
    </submittedName>
</protein>
<dbReference type="Pfam" id="PF02120">
    <property type="entry name" value="Flg_hook"/>
    <property type="match status" value="1"/>
</dbReference>
<dbReference type="GO" id="GO:0009424">
    <property type="term" value="C:bacterial-type flagellum hook"/>
    <property type="evidence" value="ECO:0007669"/>
    <property type="project" value="InterPro"/>
</dbReference>
<evidence type="ECO:0000313" key="7">
    <source>
        <dbReference type="Proteomes" id="UP000243359"/>
    </source>
</evidence>
<keyword evidence="6" id="KW-0282">Flagellum</keyword>
<comment type="function">
    <text evidence="1">Controls the length of the flagellar hook.</text>
</comment>
<dbReference type="PANTHER" id="PTHR37533:SF2">
    <property type="entry name" value="FLAGELLAR HOOK-LENGTH CONTROL PROTEIN"/>
    <property type="match status" value="1"/>
</dbReference>
<evidence type="ECO:0000256" key="3">
    <source>
        <dbReference type="ARBA" id="ARBA00022795"/>
    </source>
</evidence>
<feature type="compositionally biased region" description="Low complexity" evidence="4">
    <location>
        <begin position="1"/>
        <end position="14"/>
    </location>
</feature>
<dbReference type="InterPro" id="IPR001635">
    <property type="entry name" value="Flag_hook_Flik"/>
</dbReference>
<dbReference type="Gene3D" id="3.30.750.140">
    <property type="match status" value="1"/>
</dbReference>
<evidence type="ECO:0000256" key="1">
    <source>
        <dbReference type="ARBA" id="ARBA00003944"/>
    </source>
</evidence>
<dbReference type="InterPro" id="IPR021136">
    <property type="entry name" value="Flagellar_hook_control-like_C"/>
</dbReference>
<gene>
    <name evidence="6" type="ORF">SAMN05216221_0856</name>
</gene>
<keyword evidence="6" id="KW-0969">Cilium</keyword>
<evidence type="ECO:0000256" key="4">
    <source>
        <dbReference type="SAM" id="MobiDB-lite"/>
    </source>
</evidence>
<comment type="similarity">
    <text evidence="2">Belongs to the FliK family.</text>
</comment>
<evidence type="ECO:0000313" key="6">
    <source>
        <dbReference type="EMBL" id="SDS00761.1"/>
    </source>
</evidence>
<organism evidence="6 7">
    <name type="scientific">Pseudomonas oryzae</name>
    <dbReference type="NCBI Taxonomy" id="1392877"/>
    <lineage>
        <taxon>Bacteria</taxon>
        <taxon>Pseudomonadati</taxon>
        <taxon>Pseudomonadota</taxon>
        <taxon>Gammaproteobacteria</taxon>
        <taxon>Pseudomonadales</taxon>
        <taxon>Pseudomonadaceae</taxon>
        <taxon>Pseudomonas</taxon>
    </lineage>
</organism>
<dbReference type="GO" id="GO:0044780">
    <property type="term" value="P:bacterial-type flagellum assembly"/>
    <property type="evidence" value="ECO:0007669"/>
    <property type="project" value="InterPro"/>
</dbReference>
<dbReference type="AlphaFoldDB" id="A0A1H1NNY4"/>
<feature type="compositionally biased region" description="Polar residues" evidence="4">
    <location>
        <begin position="377"/>
        <end position="386"/>
    </location>
</feature>
<feature type="region of interest" description="Disordered" evidence="4">
    <location>
        <begin position="1"/>
        <end position="98"/>
    </location>
</feature>
<keyword evidence="3" id="KW-1005">Bacterial flagellum biogenesis</keyword>
<evidence type="ECO:0000256" key="2">
    <source>
        <dbReference type="ARBA" id="ARBA00009149"/>
    </source>
</evidence>
<accession>A0A1H1NNY4</accession>
<proteinExistence type="inferred from homology"/>
<keyword evidence="7" id="KW-1185">Reference proteome</keyword>
<evidence type="ECO:0000259" key="5">
    <source>
        <dbReference type="Pfam" id="PF02120"/>
    </source>
</evidence>
<dbReference type="InterPro" id="IPR052563">
    <property type="entry name" value="FliK"/>
</dbReference>
<name>A0A1H1NNY4_9PSED</name>
<keyword evidence="6" id="KW-0966">Cell projection</keyword>
<dbReference type="EMBL" id="LT629751">
    <property type="protein sequence ID" value="SDS00761.1"/>
    <property type="molecule type" value="Genomic_DNA"/>
</dbReference>
<feature type="region of interest" description="Disordered" evidence="4">
    <location>
        <begin position="240"/>
        <end position="277"/>
    </location>
</feature>
<dbReference type="RefSeq" id="WP_090347767.1">
    <property type="nucleotide sequence ID" value="NZ_LT629751.1"/>
</dbReference>
<feature type="compositionally biased region" description="Low complexity" evidence="4">
    <location>
        <begin position="251"/>
        <end position="265"/>
    </location>
</feature>
<feature type="compositionally biased region" description="Polar residues" evidence="4">
    <location>
        <begin position="178"/>
        <end position="191"/>
    </location>
</feature>
<sequence>MDISIIGAAPSAGAQPRSSQGPATGTDRFARHLQQAHAAAGDAGAASASPAAKAPAKNSASVADTRETQTQPLKPDDNAPPAEADMQSPPAPAHASTLADTGANAAPLQPLDALDEIRRRLALIEQAGQLPGAESAAAIAPLQAAAIAAQTPGGSPLAATPVTAGHSPESIAAVAGASSRQTLLQPSTREASATGAGLPLAAQDPTAPGLAVDAAAPAQAGAETGSDIAATPAVTSSLADAAPGSAATGNGLPPSGLPPSGMAPSAMPPGTPTLAGMAGGAAPSAILAAPLASREWQQDLGRQLIGLHQRGEQQIELHLHPSELGPLSVSLKLGELGAQAQFLSAHPQVRAAVEQALPQLREALAAQGINLGETSVGAQHQPQGEQQAGGGTGNRQGSDLAAVPGDGDEPRAPLAPRTLRGQVDLYA</sequence>
<dbReference type="InterPro" id="IPR038610">
    <property type="entry name" value="FliK-like_C_sf"/>
</dbReference>
<feature type="region of interest" description="Disordered" evidence="4">
    <location>
        <begin position="175"/>
        <end position="204"/>
    </location>
</feature>
<dbReference type="STRING" id="1392877.SAMN05216221_0856"/>
<dbReference type="CDD" id="cd17470">
    <property type="entry name" value="T3SS_Flik_C"/>
    <property type="match status" value="1"/>
</dbReference>
<dbReference type="PANTHER" id="PTHR37533">
    <property type="entry name" value="FLAGELLAR HOOK-LENGTH CONTROL PROTEIN"/>
    <property type="match status" value="1"/>
</dbReference>
<dbReference type="Proteomes" id="UP000243359">
    <property type="component" value="Chromosome I"/>
</dbReference>
<dbReference type="PRINTS" id="PR01007">
    <property type="entry name" value="FLGHOOKFLIK"/>
</dbReference>
<feature type="domain" description="Flagellar hook-length control protein-like C-terminal" evidence="5">
    <location>
        <begin position="303"/>
        <end position="384"/>
    </location>
</feature>
<feature type="compositionally biased region" description="Low complexity" evidence="4">
    <location>
        <begin position="36"/>
        <end position="63"/>
    </location>
</feature>